<evidence type="ECO:0000313" key="3">
    <source>
        <dbReference type="Proteomes" id="UP000321424"/>
    </source>
</evidence>
<feature type="transmembrane region" description="Helical" evidence="1">
    <location>
        <begin position="236"/>
        <end position="255"/>
    </location>
</feature>
<feature type="transmembrane region" description="Helical" evidence="1">
    <location>
        <begin position="61"/>
        <end position="82"/>
    </location>
</feature>
<dbReference type="OrthoDB" id="4551971at2"/>
<sequence length="260" mass="26614">MITILPPELLPSVNSEVRKVATLPANRLLVWVPLVVALLASMASALMAGKADPRGEPITGTATLGLYIGLTVVVVAAAVFGATSTGAEYGHHTMPITALFTGDRDRLAAAKLVVTGVFALAVAVAVELVSVLTLAAFGRGKFDFDLDLAAVLGGGLLAAVCWSLIGAGLGFLLRSSSTAIGIMLGWLVVAEPLLWLIANGVGATGFVTLFPGSATISTIAVGSYPDSDFLAPTPAAIVVLLLWAIGIGGAGWWNLRRLDL</sequence>
<evidence type="ECO:0000256" key="1">
    <source>
        <dbReference type="SAM" id="Phobius"/>
    </source>
</evidence>
<feature type="transmembrane region" description="Helical" evidence="1">
    <location>
        <begin position="28"/>
        <end position="49"/>
    </location>
</feature>
<reference evidence="2 3" key="1">
    <citation type="submission" date="2019-07" db="EMBL/GenBank/DDBJ databases">
        <title>Whole genome shotgun sequence of Nocardia ninae NBRC 108245.</title>
        <authorList>
            <person name="Hosoyama A."/>
            <person name="Uohara A."/>
            <person name="Ohji S."/>
            <person name="Ichikawa N."/>
        </authorList>
    </citation>
    <scope>NUCLEOTIDE SEQUENCE [LARGE SCALE GENOMIC DNA]</scope>
    <source>
        <strain evidence="2 3">NBRC 108245</strain>
    </source>
</reference>
<feature type="transmembrane region" description="Helical" evidence="1">
    <location>
        <begin position="179"/>
        <end position="198"/>
    </location>
</feature>
<proteinExistence type="predicted"/>
<dbReference type="AlphaFoldDB" id="A0A511MJL2"/>
<keyword evidence="1" id="KW-0472">Membrane</keyword>
<evidence type="ECO:0008006" key="4">
    <source>
        <dbReference type="Google" id="ProtNLM"/>
    </source>
</evidence>
<dbReference type="RefSeq" id="WP_147136769.1">
    <property type="nucleotide sequence ID" value="NZ_BJXA01000042.1"/>
</dbReference>
<comment type="caution">
    <text evidence="2">The sequence shown here is derived from an EMBL/GenBank/DDBJ whole genome shotgun (WGS) entry which is preliminary data.</text>
</comment>
<keyword evidence="3" id="KW-1185">Reference proteome</keyword>
<organism evidence="2 3">
    <name type="scientific">Nocardia ninae NBRC 108245</name>
    <dbReference type="NCBI Taxonomy" id="1210091"/>
    <lineage>
        <taxon>Bacteria</taxon>
        <taxon>Bacillati</taxon>
        <taxon>Actinomycetota</taxon>
        <taxon>Actinomycetes</taxon>
        <taxon>Mycobacteriales</taxon>
        <taxon>Nocardiaceae</taxon>
        <taxon>Nocardia</taxon>
    </lineage>
</organism>
<keyword evidence="1" id="KW-1133">Transmembrane helix</keyword>
<dbReference type="Proteomes" id="UP000321424">
    <property type="component" value="Unassembled WGS sequence"/>
</dbReference>
<feature type="transmembrane region" description="Helical" evidence="1">
    <location>
        <begin position="112"/>
        <end position="137"/>
    </location>
</feature>
<feature type="transmembrane region" description="Helical" evidence="1">
    <location>
        <begin position="149"/>
        <end position="173"/>
    </location>
</feature>
<name>A0A511MJL2_9NOCA</name>
<protein>
    <recommendedName>
        <fullName evidence="4">ABC transporter permease</fullName>
    </recommendedName>
</protein>
<gene>
    <name evidence="2" type="ORF">NN4_53330</name>
</gene>
<accession>A0A511MJL2</accession>
<evidence type="ECO:0000313" key="2">
    <source>
        <dbReference type="EMBL" id="GEM40814.1"/>
    </source>
</evidence>
<keyword evidence="1" id="KW-0812">Transmembrane</keyword>
<dbReference type="EMBL" id="BJXA01000042">
    <property type="protein sequence ID" value="GEM40814.1"/>
    <property type="molecule type" value="Genomic_DNA"/>
</dbReference>